<dbReference type="FunFam" id="1.25.40.990:FF:000001">
    <property type="entry name" value="26S proteasome non-ATPase regulatory subunit"/>
    <property type="match status" value="1"/>
</dbReference>
<keyword evidence="5" id="KW-1185">Reference proteome</keyword>
<dbReference type="EMBL" id="JANCYU010000023">
    <property type="protein sequence ID" value="KAK4524466.1"/>
    <property type="molecule type" value="Genomic_DNA"/>
</dbReference>
<reference evidence="4 5" key="1">
    <citation type="submission" date="2022-07" db="EMBL/GenBank/DDBJ databases">
        <title>Genome-wide signatures of adaptation to extreme environments.</title>
        <authorList>
            <person name="Cho C.H."/>
            <person name="Yoon H.S."/>
        </authorList>
    </citation>
    <scope>NUCLEOTIDE SEQUENCE [LARGE SCALE GENOMIC DNA]</scope>
    <source>
        <strain evidence="4 5">108.79 E11</strain>
    </source>
</reference>
<dbReference type="InterPro" id="IPR000717">
    <property type="entry name" value="PCI_dom"/>
</dbReference>
<name>A0AAV9IAZ0_9RHOD</name>
<dbReference type="GO" id="GO:0005829">
    <property type="term" value="C:cytosol"/>
    <property type="evidence" value="ECO:0007669"/>
    <property type="project" value="TreeGrafter"/>
</dbReference>
<sequence>MSQLVNQGKETLATIEKELNRSKPDLPQAWKLLNDLKILLTKLPGLQNKADSSSKEEFLLARSTFEAACFLSILETDMESFERHFMQLKPFYLDFSNLLSPSSKESLLVGLNLMRLLSQNRIAEFHSELELLQKSMKEDPYVSFAIRLEQCLTEGSYAKLLSLSKSSPNEYFHYFTQVLSNTVQSDIADCLETAYKYLSFEDAMEMLSIGSVDEFIKFAQDRGWSLEKQQIVFHKTGETENPSLNTDQILSLIEQNIAYAKELERIV</sequence>
<dbReference type="GO" id="GO:0005634">
    <property type="term" value="C:nucleus"/>
    <property type="evidence" value="ECO:0007669"/>
    <property type="project" value="TreeGrafter"/>
</dbReference>
<evidence type="ECO:0000313" key="5">
    <source>
        <dbReference type="Proteomes" id="UP001300502"/>
    </source>
</evidence>
<dbReference type="Proteomes" id="UP001300502">
    <property type="component" value="Unassembled WGS sequence"/>
</dbReference>
<dbReference type="PANTHER" id="PTHR12387">
    <property type="entry name" value="26S PROTEASOME NON-ATPASE REGULATORY SUBUNIT 8"/>
    <property type="match status" value="1"/>
</dbReference>
<dbReference type="PANTHER" id="PTHR12387:SF0">
    <property type="entry name" value="26S PROTEASOME NON-ATPASE REGULATORY SUBUNIT 8"/>
    <property type="match status" value="1"/>
</dbReference>
<evidence type="ECO:0000256" key="1">
    <source>
        <dbReference type="ARBA" id="ARBA00009627"/>
    </source>
</evidence>
<dbReference type="GO" id="GO:0043161">
    <property type="term" value="P:proteasome-mediated ubiquitin-dependent protein catabolic process"/>
    <property type="evidence" value="ECO:0007669"/>
    <property type="project" value="TreeGrafter"/>
</dbReference>
<proteinExistence type="inferred from homology"/>
<feature type="domain" description="PCI" evidence="3">
    <location>
        <begin position="79"/>
        <end position="249"/>
    </location>
</feature>
<evidence type="ECO:0000256" key="2">
    <source>
        <dbReference type="ARBA" id="ARBA00022942"/>
    </source>
</evidence>
<dbReference type="Pfam" id="PF10075">
    <property type="entry name" value="CSN8_PSD8_EIF3K"/>
    <property type="match status" value="1"/>
</dbReference>
<evidence type="ECO:0000259" key="3">
    <source>
        <dbReference type="PROSITE" id="PS50250"/>
    </source>
</evidence>
<dbReference type="AlphaFoldDB" id="A0AAV9IAZ0"/>
<accession>A0AAV9IAZ0</accession>
<dbReference type="InterPro" id="IPR006746">
    <property type="entry name" value="26S_Psome_Rpn12"/>
</dbReference>
<keyword evidence="2" id="KW-0647">Proteasome</keyword>
<organism evidence="4 5">
    <name type="scientific">Galdieria yellowstonensis</name>
    <dbReference type="NCBI Taxonomy" id="3028027"/>
    <lineage>
        <taxon>Eukaryota</taxon>
        <taxon>Rhodophyta</taxon>
        <taxon>Bangiophyceae</taxon>
        <taxon>Galdieriales</taxon>
        <taxon>Galdieriaceae</taxon>
        <taxon>Galdieria</taxon>
    </lineage>
</organism>
<dbReference type="Gene3D" id="1.25.40.990">
    <property type="match status" value="1"/>
</dbReference>
<protein>
    <recommendedName>
        <fullName evidence="3">PCI domain-containing protein</fullName>
    </recommendedName>
</protein>
<comment type="caution">
    <text evidence="4">The sequence shown here is derived from an EMBL/GenBank/DDBJ whole genome shotgun (WGS) entry which is preliminary data.</text>
</comment>
<evidence type="ECO:0000313" key="4">
    <source>
        <dbReference type="EMBL" id="KAK4524466.1"/>
    </source>
</evidence>
<comment type="similarity">
    <text evidence="1">Belongs to the proteasome subunit S14 family.</text>
</comment>
<dbReference type="GO" id="GO:0008541">
    <property type="term" value="C:proteasome regulatory particle, lid subcomplex"/>
    <property type="evidence" value="ECO:0007669"/>
    <property type="project" value="TreeGrafter"/>
</dbReference>
<dbReference type="PROSITE" id="PS50250">
    <property type="entry name" value="PCI"/>
    <property type="match status" value="1"/>
</dbReference>
<gene>
    <name evidence="4" type="ORF">GAYE_SCF03G2367</name>
</gene>
<dbReference type="InterPro" id="IPR033464">
    <property type="entry name" value="CSN8_PSD8_EIF3K"/>
</dbReference>